<evidence type="ECO:0000256" key="1">
    <source>
        <dbReference type="SAM" id="Phobius"/>
    </source>
</evidence>
<feature type="transmembrane region" description="Helical" evidence="1">
    <location>
        <begin position="6"/>
        <end position="27"/>
    </location>
</feature>
<keyword evidence="1" id="KW-1133">Transmembrane helix</keyword>
<protein>
    <submittedName>
        <fullName evidence="2">Uncharacterized protein</fullName>
    </submittedName>
</protein>
<evidence type="ECO:0000313" key="2">
    <source>
        <dbReference type="EMBL" id="MOY45766.1"/>
    </source>
</evidence>
<organism evidence="2">
    <name type="scientific">Rhodnius prolixus</name>
    <name type="common">Triatomid bug</name>
    <dbReference type="NCBI Taxonomy" id="13249"/>
    <lineage>
        <taxon>Eukaryota</taxon>
        <taxon>Metazoa</taxon>
        <taxon>Ecdysozoa</taxon>
        <taxon>Arthropoda</taxon>
        <taxon>Hexapoda</taxon>
        <taxon>Insecta</taxon>
        <taxon>Pterygota</taxon>
        <taxon>Neoptera</taxon>
        <taxon>Paraneoptera</taxon>
        <taxon>Hemiptera</taxon>
        <taxon>Heteroptera</taxon>
        <taxon>Panheteroptera</taxon>
        <taxon>Cimicomorpha</taxon>
        <taxon>Reduviidae</taxon>
        <taxon>Triatominae</taxon>
        <taxon>Rhodnius</taxon>
    </lineage>
</organism>
<feature type="transmembrane region" description="Helical" evidence="1">
    <location>
        <begin position="39"/>
        <end position="59"/>
    </location>
</feature>
<name>A0A4P6D9R4_RHOPR</name>
<feature type="transmembrane region" description="Helical" evidence="1">
    <location>
        <begin position="71"/>
        <end position="89"/>
    </location>
</feature>
<dbReference type="VEuPathDB" id="VectorBase:RPRC008188"/>
<reference evidence="2" key="1">
    <citation type="submission" date="2019-04" db="EMBL/GenBank/DDBJ databases">
        <title>Analysis of the testis transcriptome of the Chagas disease vector Rhodnius prolixus.</title>
        <authorList>
            <person name="Cesar J."/>
            <person name="Ribeiro J.M."/>
            <person name="Pereira M.H."/>
            <person name="Araujo R.N."/>
            <person name="Gontijo N.F."/>
            <person name="Pessoa G."/>
            <person name="Sant'Anna M.V."/>
            <person name="Sorgine M.H."/>
            <person name="Majerowicz D."/>
            <person name="Carvalho A.B."/>
            <person name="Braz G."/>
            <person name="Mesquita R."/>
            <person name="Lagerblad P.O."/>
            <person name="Koerich L.B."/>
        </authorList>
    </citation>
    <scope>NUCLEOTIDE SEQUENCE</scope>
</reference>
<proteinExistence type="predicted"/>
<keyword evidence="1" id="KW-0472">Membrane</keyword>
<accession>A0A4P6D9R4</accession>
<keyword evidence="1" id="KW-0812">Transmembrane</keyword>
<dbReference type="EMBL" id="GHKJ01000736">
    <property type="protein sequence ID" value="MOY45766.1"/>
    <property type="molecule type" value="Transcribed_RNA"/>
</dbReference>
<feature type="transmembrane region" description="Helical" evidence="1">
    <location>
        <begin position="215"/>
        <end position="238"/>
    </location>
</feature>
<dbReference type="AlphaFoldDB" id="A0A4P6D9R4"/>
<sequence length="247" mass="28503">MGSVILNTVGLTLMVITMITNFFVPNYTKEYTSLIQHSVMYSTTVTIFLGHFANFVAAFLDNVDLILCGRIILGIGFPMWLISSILGFYHSRLHPFYLYVCISGVRCPDVLWLFDARWRYLGYDCPVYDIYQTWPDYPRKQNLSIPVIEEYWNNLITINMNKSSTNASVLAIIDNTAKDGYMNIMHNITNINVTLLQEDIGASLFPGCDVGKIRFIIYSVVLLLLYLIFMILTFWVNISYRLELMEM</sequence>